<gene>
    <name evidence="1" type="ORF">G2W53_021324</name>
</gene>
<organism evidence="1 2">
    <name type="scientific">Senna tora</name>
    <dbReference type="NCBI Taxonomy" id="362788"/>
    <lineage>
        <taxon>Eukaryota</taxon>
        <taxon>Viridiplantae</taxon>
        <taxon>Streptophyta</taxon>
        <taxon>Embryophyta</taxon>
        <taxon>Tracheophyta</taxon>
        <taxon>Spermatophyta</taxon>
        <taxon>Magnoliopsida</taxon>
        <taxon>eudicotyledons</taxon>
        <taxon>Gunneridae</taxon>
        <taxon>Pentapetalae</taxon>
        <taxon>rosids</taxon>
        <taxon>fabids</taxon>
        <taxon>Fabales</taxon>
        <taxon>Fabaceae</taxon>
        <taxon>Caesalpinioideae</taxon>
        <taxon>Cassia clade</taxon>
        <taxon>Senna</taxon>
    </lineage>
</organism>
<name>A0A834TLN6_9FABA</name>
<dbReference type="EMBL" id="JAAIUW010000007">
    <property type="protein sequence ID" value="KAF7823180.1"/>
    <property type="molecule type" value="Genomic_DNA"/>
</dbReference>
<evidence type="ECO:0000313" key="1">
    <source>
        <dbReference type="EMBL" id="KAF7823180.1"/>
    </source>
</evidence>
<sequence>MGFPVLAPPTPLPLLNLKATLLTIDVYHTMLERGRKDPGWRLEKEELELDGKHNAYIFRPHNSLDVDDVPKLENARGNRNKA</sequence>
<protein>
    <submittedName>
        <fullName evidence="1">Uncharacterized protein</fullName>
    </submittedName>
</protein>
<dbReference type="Proteomes" id="UP000634136">
    <property type="component" value="Unassembled WGS sequence"/>
</dbReference>
<reference evidence="1" key="1">
    <citation type="submission" date="2020-09" db="EMBL/GenBank/DDBJ databases">
        <title>Genome-Enabled Discovery of Anthraquinone Biosynthesis in Senna tora.</title>
        <authorList>
            <person name="Kang S.-H."/>
            <person name="Pandey R.P."/>
            <person name="Lee C.-M."/>
            <person name="Sim J.-S."/>
            <person name="Jeong J.-T."/>
            <person name="Choi B.-S."/>
            <person name="Jung M."/>
            <person name="Ginzburg D."/>
            <person name="Zhao K."/>
            <person name="Won S.Y."/>
            <person name="Oh T.-J."/>
            <person name="Yu Y."/>
            <person name="Kim N.-H."/>
            <person name="Lee O.R."/>
            <person name="Lee T.-H."/>
            <person name="Bashyal P."/>
            <person name="Kim T.-S."/>
            <person name="Lee W.-H."/>
            <person name="Kawkins C."/>
            <person name="Kim C.-K."/>
            <person name="Kim J.S."/>
            <person name="Ahn B.O."/>
            <person name="Rhee S.Y."/>
            <person name="Sohng J.K."/>
        </authorList>
    </citation>
    <scope>NUCLEOTIDE SEQUENCE</scope>
    <source>
        <tissue evidence="1">Leaf</tissue>
    </source>
</reference>
<keyword evidence="2" id="KW-1185">Reference proteome</keyword>
<proteinExistence type="predicted"/>
<dbReference type="AlphaFoldDB" id="A0A834TLN6"/>
<evidence type="ECO:0000313" key="2">
    <source>
        <dbReference type="Proteomes" id="UP000634136"/>
    </source>
</evidence>
<accession>A0A834TLN6</accession>
<comment type="caution">
    <text evidence="1">The sequence shown here is derived from an EMBL/GenBank/DDBJ whole genome shotgun (WGS) entry which is preliminary data.</text>
</comment>